<feature type="transmembrane region" description="Helical" evidence="6">
    <location>
        <begin position="308"/>
        <end position="330"/>
    </location>
</feature>
<sequence length="347" mass="37845">MISSAGTETVSVVSMVGSLHFFLVNTFTAVGLGGTVLMAQYFAKKERKQHSKVCSGTVYGTVFLACSVSILIAVFQKGILQLLFGQAESLVLDHAKIYLLGLLASYRLQAILEGTNGSLRWIGHTKASFKIVFANELCLHCLQYSLFACIRHGDDWVALCCLHIAHQSRALYIKERRLMHIRMKVISKVLKISIPFAADSLFFYGGKIIIQTMIVSFGTNVIATNAIASSGIQILEIIPSALATSLVPIVGQSIGRGNIADAKKFTKAFVLTGMVAFLVINLSLLPFFSYGMRLFNPPAVIVPAIYRLYLIAIVMHFLTWSIVFILPAALRAAGDTNFTTIASLLSI</sequence>
<evidence type="ECO:0000256" key="3">
    <source>
        <dbReference type="ARBA" id="ARBA00020268"/>
    </source>
</evidence>
<evidence type="ECO:0000313" key="7">
    <source>
        <dbReference type="EMBL" id="QGN31222.1"/>
    </source>
</evidence>
<organism evidence="7 8">
    <name type="scientific">Enterococcus casseliflavus</name>
    <name type="common">Enterococcus flavescens</name>
    <dbReference type="NCBI Taxonomy" id="37734"/>
    <lineage>
        <taxon>Bacteria</taxon>
        <taxon>Bacillati</taxon>
        <taxon>Bacillota</taxon>
        <taxon>Bacilli</taxon>
        <taxon>Lactobacillales</taxon>
        <taxon>Enterococcaceae</taxon>
        <taxon>Enterococcus</taxon>
    </lineage>
</organism>
<dbReference type="EMBL" id="CP046123">
    <property type="protein sequence ID" value="QGN31222.1"/>
    <property type="molecule type" value="Genomic_DNA"/>
</dbReference>
<feature type="transmembrane region" description="Helical" evidence="6">
    <location>
        <begin position="53"/>
        <end position="75"/>
    </location>
</feature>
<dbReference type="PANTHER" id="PTHR43298">
    <property type="entry name" value="MULTIDRUG RESISTANCE PROTEIN NORM-RELATED"/>
    <property type="match status" value="1"/>
</dbReference>
<evidence type="ECO:0000256" key="6">
    <source>
        <dbReference type="SAM" id="Phobius"/>
    </source>
</evidence>
<evidence type="ECO:0000256" key="2">
    <source>
        <dbReference type="ARBA" id="ARBA00010199"/>
    </source>
</evidence>
<dbReference type="InterPro" id="IPR002528">
    <property type="entry name" value="MATE_fam"/>
</dbReference>
<dbReference type="InterPro" id="IPR050222">
    <property type="entry name" value="MATE_MdtK"/>
</dbReference>
<protein>
    <recommendedName>
        <fullName evidence="3">Probable multidrug resistance protein NorM</fullName>
    </recommendedName>
    <alternativeName>
        <fullName evidence="5">Multidrug-efflux transporter</fullName>
    </alternativeName>
</protein>
<feature type="transmembrane region" description="Helical" evidence="6">
    <location>
        <begin position="268"/>
        <end position="288"/>
    </location>
</feature>
<feature type="transmembrane region" description="Helical" evidence="6">
    <location>
        <begin position="20"/>
        <end position="41"/>
    </location>
</feature>
<keyword evidence="6" id="KW-0812">Transmembrane</keyword>
<comment type="similarity">
    <text evidence="2">Belongs to the multi antimicrobial extrusion (MATE) (TC 2.A.66.1) family.</text>
</comment>
<dbReference type="Proteomes" id="UP000422837">
    <property type="component" value="Chromosome"/>
</dbReference>
<proteinExistence type="inferred from homology"/>
<name>A0ABD6Z493_ENTCA</name>
<keyword evidence="6" id="KW-0472">Membrane</keyword>
<dbReference type="Pfam" id="PF01554">
    <property type="entry name" value="MatE"/>
    <property type="match status" value="2"/>
</dbReference>
<evidence type="ECO:0000313" key="8">
    <source>
        <dbReference type="Proteomes" id="UP000422837"/>
    </source>
</evidence>
<reference evidence="7 8" key="1">
    <citation type="submission" date="2019-11" db="EMBL/GenBank/DDBJ databases">
        <title>Detection and genome characteristic of a blood enterococcus casselifavus isolate from Zhengzhou,china.</title>
        <authorList>
            <person name="Wen P."/>
        </authorList>
    </citation>
    <scope>NUCLEOTIDE SEQUENCE [LARGE SCALE GENOMIC DNA]</scope>
    <source>
        <strain evidence="7 8">EC291</strain>
    </source>
</reference>
<gene>
    <name evidence="7" type="ORF">GFU50_02425</name>
</gene>
<evidence type="ECO:0000256" key="4">
    <source>
        <dbReference type="ARBA" id="ARBA00022448"/>
    </source>
</evidence>
<keyword evidence="4" id="KW-0813">Transport</keyword>
<keyword evidence="6" id="KW-1133">Transmembrane helix</keyword>
<evidence type="ECO:0000256" key="5">
    <source>
        <dbReference type="ARBA" id="ARBA00031636"/>
    </source>
</evidence>
<evidence type="ECO:0000256" key="1">
    <source>
        <dbReference type="ARBA" id="ARBA00003408"/>
    </source>
</evidence>
<comment type="function">
    <text evidence="1">Multidrug efflux pump.</text>
</comment>
<accession>A0ABD6Z493</accession>
<dbReference type="PANTHER" id="PTHR43298:SF2">
    <property type="entry name" value="FMN_FAD EXPORTER YEEO-RELATED"/>
    <property type="match status" value="1"/>
</dbReference>
<dbReference type="AlphaFoldDB" id="A0ABD6Z493"/>